<sequence>MTEIPRTRWETSENSGFAAHFSELIATGGDIEGEARLADALLPRGATVLDAGAGFGRVGAALQARGHHVVAAEKDPDLVAMAAEHYPDLPMVRTDILALTPDLLAEAGHPTTYDLVVLVGNVIVLLAPDTEQRALRTLAALLAEGGRILVGFHMKEAPTSSARAYPFEQFVADVEAVGLKVQHRFGSYELAPANDDYCVAVLSLV</sequence>
<dbReference type="GO" id="GO:0008168">
    <property type="term" value="F:methyltransferase activity"/>
    <property type="evidence" value="ECO:0007669"/>
    <property type="project" value="UniProtKB-KW"/>
</dbReference>
<dbReference type="EMBL" id="RJSF01000002">
    <property type="protein sequence ID" value="RNM17720.1"/>
    <property type="molecule type" value="Genomic_DNA"/>
</dbReference>
<keyword evidence="2" id="KW-0808">Transferase</keyword>
<feature type="domain" description="Methyltransferase type 12" evidence="1">
    <location>
        <begin position="49"/>
        <end position="148"/>
    </location>
</feature>
<reference evidence="2 3" key="1">
    <citation type="submission" date="2018-11" db="EMBL/GenBank/DDBJ databases">
        <authorList>
            <person name="Li F."/>
        </authorList>
    </citation>
    <scope>NUCLEOTIDE SEQUENCE [LARGE SCALE GENOMIC DNA]</scope>
    <source>
        <strain evidence="2 3">Gsoil 818</strain>
    </source>
</reference>
<dbReference type="InterPro" id="IPR029063">
    <property type="entry name" value="SAM-dependent_MTases_sf"/>
</dbReference>
<accession>A0A3N0GZY7</accession>
<dbReference type="AlphaFoldDB" id="A0A3N0GZY7"/>
<dbReference type="Pfam" id="PF08242">
    <property type="entry name" value="Methyltransf_12"/>
    <property type="match status" value="1"/>
</dbReference>
<dbReference type="InterPro" id="IPR013217">
    <property type="entry name" value="Methyltransf_12"/>
</dbReference>
<dbReference type="GO" id="GO:0032259">
    <property type="term" value="P:methylation"/>
    <property type="evidence" value="ECO:0007669"/>
    <property type="project" value="UniProtKB-KW"/>
</dbReference>
<keyword evidence="3" id="KW-1185">Reference proteome</keyword>
<gene>
    <name evidence="2" type="ORF">EFL26_00145</name>
</gene>
<proteinExistence type="predicted"/>
<name>A0A3N0GZY7_9ACTN</name>
<organism evidence="2 3">
    <name type="scientific">Nocardioides pocheonensis</name>
    <dbReference type="NCBI Taxonomy" id="661485"/>
    <lineage>
        <taxon>Bacteria</taxon>
        <taxon>Bacillati</taxon>
        <taxon>Actinomycetota</taxon>
        <taxon>Actinomycetes</taxon>
        <taxon>Propionibacteriales</taxon>
        <taxon>Nocardioidaceae</taxon>
        <taxon>Nocardioides</taxon>
    </lineage>
</organism>
<dbReference type="SUPFAM" id="SSF53335">
    <property type="entry name" value="S-adenosyl-L-methionine-dependent methyltransferases"/>
    <property type="match status" value="1"/>
</dbReference>
<dbReference type="OrthoDB" id="7062303at2"/>
<dbReference type="Gene3D" id="3.40.50.150">
    <property type="entry name" value="Vaccinia Virus protein VP39"/>
    <property type="match status" value="1"/>
</dbReference>
<evidence type="ECO:0000259" key="1">
    <source>
        <dbReference type="Pfam" id="PF08242"/>
    </source>
</evidence>
<evidence type="ECO:0000313" key="2">
    <source>
        <dbReference type="EMBL" id="RNM17720.1"/>
    </source>
</evidence>
<evidence type="ECO:0000313" key="3">
    <source>
        <dbReference type="Proteomes" id="UP000279994"/>
    </source>
</evidence>
<protein>
    <submittedName>
        <fullName evidence="2">Methyltransferase domain-containing protein</fullName>
    </submittedName>
</protein>
<dbReference type="Proteomes" id="UP000279994">
    <property type="component" value="Unassembled WGS sequence"/>
</dbReference>
<comment type="caution">
    <text evidence="2">The sequence shown here is derived from an EMBL/GenBank/DDBJ whole genome shotgun (WGS) entry which is preliminary data.</text>
</comment>
<dbReference type="RefSeq" id="WP_123220858.1">
    <property type="nucleotide sequence ID" value="NZ_RJSF01000002.1"/>
</dbReference>
<keyword evidence="2" id="KW-0489">Methyltransferase</keyword>